<keyword evidence="2" id="KW-1185">Reference proteome</keyword>
<proteinExistence type="predicted"/>
<comment type="caution">
    <text evidence="1">The sequence shown here is derived from an EMBL/GenBank/DDBJ whole genome shotgun (WGS) entry which is preliminary data.</text>
</comment>
<name>A0A9D4FM05_DREPO</name>
<reference evidence="1" key="1">
    <citation type="journal article" date="2019" name="bioRxiv">
        <title>The Genome of the Zebra Mussel, Dreissena polymorpha: A Resource for Invasive Species Research.</title>
        <authorList>
            <person name="McCartney M.A."/>
            <person name="Auch B."/>
            <person name="Kono T."/>
            <person name="Mallez S."/>
            <person name="Zhang Y."/>
            <person name="Obille A."/>
            <person name="Becker A."/>
            <person name="Abrahante J.E."/>
            <person name="Garbe J."/>
            <person name="Badalamenti J.P."/>
            <person name="Herman A."/>
            <person name="Mangelson H."/>
            <person name="Liachko I."/>
            <person name="Sullivan S."/>
            <person name="Sone E.D."/>
            <person name="Koren S."/>
            <person name="Silverstein K.A.T."/>
            <person name="Beckman K.B."/>
            <person name="Gohl D.M."/>
        </authorList>
    </citation>
    <scope>NUCLEOTIDE SEQUENCE</scope>
    <source>
        <strain evidence="1">Duluth1</strain>
        <tissue evidence="1">Whole animal</tissue>
    </source>
</reference>
<dbReference type="Proteomes" id="UP000828390">
    <property type="component" value="Unassembled WGS sequence"/>
</dbReference>
<evidence type="ECO:0000313" key="2">
    <source>
        <dbReference type="Proteomes" id="UP000828390"/>
    </source>
</evidence>
<organism evidence="1 2">
    <name type="scientific">Dreissena polymorpha</name>
    <name type="common">Zebra mussel</name>
    <name type="synonym">Mytilus polymorpha</name>
    <dbReference type="NCBI Taxonomy" id="45954"/>
    <lineage>
        <taxon>Eukaryota</taxon>
        <taxon>Metazoa</taxon>
        <taxon>Spiralia</taxon>
        <taxon>Lophotrochozoa</taxon>
        <taxon>Mollusca</taxon>
        <taxon>Bivalvia</taxon>
        <taxon>Autobranchia</taxon>
        <taxon>Heteroconchia</taxon>
        <taxon>Euheterodonta</taxon>
        <taxon>Imparidentia</taxon>
        <taxon>Neoheterodontei</taxon>
        <taxon>Myida</taxon>
        <taxon>Dreissenoidea</taxon>
        <taxon>Dreissenidae</taxon>
        <taxon>Dreissena</taxon>
    </lineage>
</organism>
<evidence type="ECO:0000313" key="1">
    <source>
        <dbReference type="EMBL" id="KAH3800802.1"/>
    </source>
</evidence>
<gene>
    <name evidence="1" type="ORF">DPMN_154445</name>
</gene>
<reference evidence="1" key="2">
    <citation type="submission" date="2020-11" db="EMBL/GenBank/DDBJ databases">
        <authorList>
            <person name="McCartney M.A."/>
            <person name="Auch B."/>
            <person name="Kono T."/>
            <person name="Mallez S."/>
            <person name="Becker A."/>
            <person name="Gohl D.M."/>
            <person name="Silverstein K.A.T."/>
            <person name="Koren S."/>
            <person name="Bechman K.B."/>
            <person name="Herman A."/>
            <person name="Abrahante J.E."/>
            <person name="Garbe J."/>
        </authorList>
    </citation>
    <scope>NUCLEOTIDE SEQUENCE</scope>
    <source>
        <strain evidence="1">Duluth1</strain>
        <tissue evidence="1">Whole animal</tissue>
    </source>
</reference>
<sequence length="54" mass="6210">MSWVCTCDHLVHFYVVWNGLQINSSFYTEDNFWNEYSIAVAFYLASQPLGLAAS</sequence>
<dbReference type="EMBL" id="JAIWYP010000007">
    <property type="protein sequence ID" value="KAH3800802.1"/>
    <property type="molecule type" value="Genomic_DNA"/>
</dbReference>
<accession>A0A9D4FM05</accession>
<protein>
    <submittedName>
        <fullName evidence="1">Uncharacterized protein</fullName>
    </submittedName>
</protein>
<dbReference type="AlphaFoldDB" id="A0A9D4FM05"/>